<organism evidence="20 21">
    <name type="scientific">Candidatus Nitrospira nitrosa</name>
    <dbReference type="NCBI Taxonomy" id="1742972"/>
    <lineage>
        <taxon>Bacteria</taxon>
        <taxon>Pseudomonadati</taxon>
        <taxon>Nitrospirota</taxon>
        <taxon>Nitrospiria</taxon>
        <taxon>Nitrospirales</taxon>
        <taxon>Nitrospiraceae</taxon>
        <taxon>Nitrospira</taxon>
    </lineage>
</organism>
<dbReference type="SMART" id="SM00388">
    <property type="entry name" value="HisKA"/>
    <property type="match status" value="1"/>
</dbReference>
<dbReference type="InterPro" id="IPR059127">
    <property type="entry name" value="Diguanyl_cycl_sensor_dom"/>
</dbReference>
<sequence>MAIWSRSYSLQQKIIGAIVLVGLLPLALLLILIYAEERRVLRETTGADFKEVAVEAARLVEMQITRGMSEAQQLATMPFVRTAVSEANRTYEGKDAHSISEIIKGWQQRWGQRAKRSEFPLFVNRIVTNYLIQWHEIRKSDYIGILVTDGQGALVVSSIPQVDYSYAKTAWWQAIVKHSGRRPYVSDITFDPAFGTHVVAVATPILDDRRQAVIGAVTILLRRDTLFQSIAEKSFGATGHAMLVATDGGVVICPILAPEAHSIDTESLEAVATGKPGWIIAPDDWHGNKDALIGMAPVRFTDLIEPGSLGGKRWMTIVRQDPAETFAPLGELIAKVLVFGVAVSLGLGGIGVFVARRIAKPVRVLHDGVQQIGSGRLDQRVELRTGDEIEGLARAFNQMATNLQLSFGQLEQRIAEIRQLEEKYRDLIEHAPEMICQLDRGGRLVHVNKTGLDKLGYSRQEMLSMKLWELVPQGQEGRVLHYLEQLVCRGQSSIETVLLTKSGRRIDVEIHATALFDHERGGLVHSRAFVRDVTERRRLEQELQRYTVGLEQVVSERTRQLTASQARYKALFDVVADSVFMVDVTGEIVAVNERESQVLGYAESEIVGKPIRDVLLPDYHGVFEGWLADVSTERGQVTTQEIAVCHADRHEVPVEMDLIRVGGTDPLLVMVQLRDITVRKKLERQLQSYREDLELKVSERTREIEETKQYLENLLENANDVIYTLDLNQQFTYVNSKVNAWGYRKDDLIGRPYLLLLSRRHRGRRLKSTLDIGAKQVYEVEIVTRLGELRTVMVSVSPLHGVDGHILGVLGIARDMTETKKLERQIQNAEKLASVGKLAAGVAHEINNPLGGILNCLYNLRKGTPSPARQEEYWASMEHGVRRVQKIVRQLLDFSQQHEPEFSQADINRIVDQVLTLTTHLFAPSHIRLEIIQGQGLPPVMVDRHMIEQVLMNLILNAVQAMKNGGVLTMRTSVSEGVCRVDVQDSGAGIPASVLPHIFDPFFTTKGEGEGTGLGLSVSLGIVERHGGRISVESEVGTGSTFTLYLPILRDRTLVEKDA</sequence>
<dbReference type="GO" id="GO:0000155">
    <property type="term" value="F:phosphorelay sensor kinase activity"/>
    <property type="evidence" value="ECO:0007669"/>
    <property type="project" value="InterPro"/>
</dbReference>
<keyword evidence="14" id="KW-0175">Coiled coil</keyword>
<evidence type="ECO:0000256" key="4">
    <source>
        <dbReference type="ARBA" id="ARBA00022475"/>
    </source>
</evidence>
<dbReference type="PANTHER" id="PTHR43065">
    <property type="entry name" value="SENSOR HISTIDINE KINASE"/>
    <property type="match status" value="1"/>
</dbReference>
<dbReference type="Pfam" id="PF08448">
    <property type="entry name" value="PAS_4"/>
    <property type="match status" value="2"/>
</dbReference>
<gene>
    <name evidence="20" type="ORF">COMA1_20312</name>
</gene>
<dbReference type="RefSeq" id="WP_090747864.1">
    <property type="nucleotide sequence ID" value="NZ_CZQA01000008.1"/>
</dbReference>
<dbReference type="NCBIfam" id="TIGR00229">
    <property type="entry name" value="sensory_box"/>
    <property type="match status" value="3"/>
</dbReference>
<dbReference type="Gene3D" id="3.30.565.10">
    <property type="entry name" value="Histidine kinase-like ATPase, C-terminal domain"/>
    <property type="match status" value="1"/>
</dbReference>
<dbReference type="Pfam" id="PF02518">
    <property type="entry name" value="HATPase_c"/>
    <property type="match status" value="1"/>
</dbReference>
<dbReference type="InterPro" id="IPR036097">
    <property type="entry name" value="HisK_dim/P_sf"/>
</dbReference>
<dbReference type="EMBL" id="CZQA01000008">
    <property type="protein sequence ID" value="CUS35503.1"/>
    <property type="molecule type" value="Genomic_DNA"/>
</dbReference>
<evidence type="ECO:0000259" key="19">
    <source>
        <dbReference type="PROSITE" id="PS50885"/>
    </source>
</evidence>
<keyword evidence="10" id="KW-0067">ATP-binding</keyword>
<comment type="subcellular location">
    <subcellularLocation>
        <location evidence="2">Cell membrane</location>
        <topology evidence="2">Multi-pass membrane protein</topology>
    </subcellularLocation>
</comment>
<keyword evidence="8" id="KW-0547">Nucleotide-binding</keyword>
<dbReference type="InterPro" id="IPR004358">
    <property type="entry name" value="Sig_transdc_His_kin-like_C"/>
</dbReference>
<dbReference type="GO" id="GO:0005524">
    <property type="term" value="F:ATP binding"/>
    <property type="evidence" value="ECO:0007669"/>
    <property type="project" value="UniProtKB-KW"/>
</dbReference>
<evidence type="ECO:0000259" key="17">
    <source>
        <dbReference type="PROSITE" id="PS50112"/>
    </source>
</evidence>
<evidence type="ECO:0000256" key="12">
    <source>
        <dbReference type="ARBA" id="ARBA00023012"/>
    </source>
</evidence>
<keyword evidence="12" id="KW-0902">Two-component regulatory system</keyword>
<proteinExistence type="predicted"/>
<evidence type="ECO:0000313" key="20">
    <source>
        <dbReference type="EMBL" id="CUS35503.1"/>
    </source>
</evidence>
<protein>
    <recommendedName>
        <fullName evidence="3">histidine kinase</fullName>
        <ecNumber evidence="3">2.7.13.3</ecNumber>
    </recommendedName>
</protein>
<dbReference type="Proteomes" id="UP000199032">
    <property type="component" value="Unassembled WGS sequence"/>
</dbReference>
<evidence type="ECO:0000256" key="7">
    <source>
        <dbReference type="ARBA" id="ARBA00022692"/>
    </source>
</evidence>
<feature type="domain" description="Histidine kinase" evidence="16">
    <location>
        <begin position="841"/>
        <end position="1050"/>
    </location>
</feature>
<dbReference type="PANTHER" id="PTHR43065:SF46">
    <property type="entry name" value="C4-DICARBOXYLATE TRANSPORT SENSOR PROTEIN DCTB"/>
    <property type="match status" value="1"/>
</dbReference>
<dbReference type="Gene3D" id="1.10.287.130">
    <property type="match status" value="1"/>
</dbReference>
<evidence type="ECO:0000256" key="14">
    <source>
        <dbReference type="SAM" id="Coils"/>
    </source>
</evidence>
<dbReference type="Pfam" id="PF00512">
    <property type="entry name" value="HisKA"/>
    <property type="match status" value="1"/>
</dbReference>
<dbReference type="PROSITE" id="PS50113">
    <property type="entry name" value="PAC"/>
    <property type="match status" value="2"/>
</dbReference>
<evidence type="ECO:0000256" key="13">
    <source>
        <dbReference type="ARBA" id="ARBA00023136"/>
    </source>
</evidence>
<dbReference type="SMART" id="SM00086">
    <property type="entry name" value="PAC"/>
    <property type="match status" value="3"/>
</dbReference>
<dbReference type="InterPro" id="IPR035965">
    <property type="entry name" value="PAS-like_dom_sf"/>
</dbReference>
<dbReference type="GO" id="GO:0006355">
    <property type="term" value="P:regulation of DNA-templated transcription"/>
    <property type="evidence" value="ECO:0007669"/>
    <property type="project" value="InterPro"/>
</dbReference>
<accession>A0A0S4LE77</accession>
<feature type="domain" description="PAC" evidence="18">
    <location>
        <begin position="492"/>
        <end position="545"/>
    </location>
</feature>
<dbReference type="SMART" id="SM00304">
    <property type="entry name" value="HAMP"/>
    <property type="match status" value="1"/>
</dbReference>
<dbReference type="Gene3D" id="6.10.340.10">
    <property type="match status" value="1"/>
</dbReference>
<reference evidence="20 21" key="1">
    <citation type="submission" date="2015-10" db="EMBL/GenBank/DDBJ databases">
        <authorList>
            <person name="Gilbert D.G."/>
        </authorList>
    </citation>
    <scope>NUCLEOTIDE SEQUENCE [LARGE SCALE GENOMIC DNA]</scope>
    <source>
        <strain evidence="20">COMA1</strain>
    </source>
</reference>
<dbReference type="PROSITE" id="PS50112">
    <property type="entry name" value="PAS"/>
    <property type="match status" value="2"/>
</dbReference>
<dbReference type="InterPro" id="IPR000700">
    <property type="entry name" value="PAS-assoc_C"/>
</dbReference>
<dbReference type="CDD" id="cd00082">
    <property type="entry name" value="HisKA"/>
    <property type="match status" value="1"/>
</dbReference>
<evidence type="ECO:0000313" key="21">
    <source>
        <dbReference type="Proteomes" id="UP000199032"/>
    </source>
</evidence>
<keyword evidence="4" id="KW-1003">Cell membrane</keyword>
<evidence type="ECO:0000256" key="8">
    <source>
        <dbReference type="ARBA" id="ARBA00022741"/>
    </source>
</evidence>
<dbReference type="EC" id="2.7.13.3" evidence="3"/>
<feature type="domain" description="PAC" evidence="18">
    <location>
        <begin position="776"/>
        <end position="828"/>
    </location>
</feature>
<evidence type="ECO:0000256" key="6">
    <source>
        <dbReference type="ARBA" id="ARBA00022679"/>
    </source>
</evidence>
<dbReference type="InterPro" id="IPR033479">
    <property type="entry name" value="dCache_1"/>
</dbReference>
<dbReference type="PROSITE" id="PS50109">
    <property type="entry name" value="HIS_KIN"/>
    <property type="match status" value="1"/>
</dbReference>
<keyword evidence="21" id="KW-1185">Reference proteome</keyword>
<feature type="transmembrane region" description="Helical" evidence="15">
    <location>
        <begin position="14"/>
        <end position="35"/>
    </location>
</feature>
<evidence type="ECO:0000259" key="16">
    <source>
        <dbReference type="PROSITE" id="PS50109"/>
    </source>
</evidence>
<dbReference type="GO" id="GO:0005886">
    <property type="term" value="C:plasma membrane"/>
    <property type="evidence" value="ECO:0007669"/>
    <property type="project" value="UniProtKB-SubCell"/>
</dbReference>
<dbReference type="SMART" id="SM00387">
    <property type="entry name" value="HATPase_c"/>
    <property type="match status" value="1"/>
</dbReference>
<dbReference type="SUPFAM" id="SSF47384">
    <property type="entry name" value="Homodimeric domain of signal transducing histidine kinase"/>
    <property type="match status" value="1"/>
</dbReference>
<dbReference type="SUPFAM" id="SSF55874">
    <property type="entry name" value="ATPase domain of HSP90 chaperone/DNA topoisomerase II/histidine kinase"/>
    <property type="match status" value="1"/>
</dbReference>
<evidence type="ECO:0000259" key="18">
    <source>
        <dbReference type="PROSITE" id="PS50113"/>
    </source>
</evidence>
<dbReference type="AlphaFoldDB" id="A0A0S4LE77"/>
<evidence type="ECO:0000256" key="11">
    <source>
        <dbReference type="ARBA" id="ARBA00022989"/>
    </source>
</evidence>
<keyword evidence="11 15" id="KW-1133">Transmembrane helix</keyword>
<evidence type="ECO:0000256" key="15">
    <source>
        <dbReference type="SAM" id="Phobius"/>
    </source>
</evidence>
<feature type="domain" description="HAMP" evidence="19">
    <location>
        <begin position="356"/>
        <end position="408"/>
    </location>
</feature>
<evidence type="ECO:0000256" key="9">
    <source>
        <dbReference type="ARBA" id="ARBA00022777"/>
    </source>
</evidence>
<evidence type="ECO:0000256" key="1">
    <source>
        <dbReference type="ARBA" id="ARBA00000085"/>
    </source>
</evidence>
<dbReference type="Pfam" id="PF24820">
    <property type="entry name" value="Diguanyl_cycl_sensor"/>
    <property type="match status" value="1"/>
</dbReference>
<keyword evidence="5" id="KW-0597">Phosphoprotein</keyword>
<feature type="domain" description="PAS" evidence="17">
    <location>
        <begin position="564"/>
        <end position="618"/>
    </location>
</feature>
<dbReference type="CDD" id="cd00130">
    <property type="entry name" value="PAS"/>
    <property type="match status" value="3"/>
</dbReference>
<evidence type="ECO:0000256" key="2">
    <source>
        <dbReference type="ARBA" id="ARBA00004651"/>
    </source>
</evidence>
<dbReference type="OrthoDB" id="5287556at2"/>
<dbReference type="InterPro" id="IPR003661">
    <property type="entry name" value="HisK_dim/P_dom"/>
</dbReference>
<dbReference type="InterPro" id="IPR036890">
    <property type="entry name" value="HATPase_C_sf"/>
</dbReference>
<dbReference type="Pfam" id="PF00672">
    <property type="entry name" value="HAMP"/>
    <property type="match status" value="1"/>
</dbReference>
<evidence type="ECO:0000256" key="3">
    <source>
        <dbReference type="ARBA" id="ARBA00012438"/>
    </source>
</evidence>
<dbReference type="Gene3D" id="3.30.450.20">
    <property type="entry name" value="PAS domain"/>
    <property type="match status" value="4"/>
</dbReference>
<dbReference type="InterPro" id="IPR001610">
    <property type="entry name" value="PAC"/>
</dbReference>
<dbReference type="SUPFAM" id="SSF158472">
    <property type="entry name" value="HAMP domain-like"/>
    <property type="match status" value="1"/>
</dbReference>
<dbReference type="Pfam" id="PF02743">
    <property type="entry name" value="dCache_1"/>
    <property type="match status" value="1"/>
</dbReference>
<dbReference type="SMART" id="SM00091">
    <property type="entry name" value="PAS"/>
    <property type="match status" value="3"/>
</dbReference>
<name>A0A0S4LE77_9BACT</name>
<comment type="catalytic activity">
    <reaction evidence="1">
        <text>ATP + protein L-histidine = ADP + protein N-phospho-L-histidine.</text>
        <dbReference type="EC" id="2.7.13.3"/>
    </reaction>
</comment>
<dbReference type="InterPro" id="IPR005467">
    <property type="entry name" value="His_kinase_dom"/>
</dbReference>
<dbReference type="CDD" id="cd06225">
    <property type="entry name" value="HAMP"/>
    <property type="match status" value="1"/>
</dbReference>
<keyword evidence="9 20" id="KW-0418">Kinase</keyword>
<dbReference type="PROSITE" id="PS50885">
    <property type="entry name" value="HAMP"/>
    <property type="match status" value="1"/>
</dbReference>
<dbReference type="SUPFAM" id="SSF55785">
    <property type="entry name" value="PYP-like sensor domain (PAS domain)"/>
    <property type="match status" value="3"/>
</dbReference>
<feature type="coiled-coil region" evidence="14">
    <location>
        <begin position="679"/>
        <end position="717"/>
    </location>
</feature>
<feature type="domain" description="PAS" evidence="17">
    <location>
        <begin position="420"/>
        <end position="490"/>
    </location>
</feature>
<dbReference type="CDD" id="cd18773">
    <property type="entry name" value="PDC1_HK_sensor"/>
    <property type="match status" value="1"/>
</dbReference>
<keyword evidence="13 15" id="KW-0472">Membrane</keyword>
<dbReference type="PRINTS" id="PR00344">
    <property type="entry name" value="BCTRLSENSOR"/>
</dbReference>
<keyword evidence="6 20" id="KW-0808">Transferase</keyword>
<evidence type="ECO:0000256" key="10">
    <source>
        <dbReference type="ARBA" id="ARBA00022840"/>
    </source>
</evidence>
<keyword evidence="7 15" id="KW-0812">Transmembrane</keyword>
<dbReference type="InterPro" id="IPR013656">
    <property type="entry name" value="PAS_4"/>
</dbReference>
<dbReference type="InterPro" id="IPR003594">
    <property type="entry name" value="HATPase_dom"/>
</dbReference>
<dbReference type="STRING" id="1742972.COMA1_20312"/>
<dbReference type="InterPro" id="IPR003660">
    <property type="entry name" value="HAMP_dom"/>
</dbReference>
<dbReference type="InterPro" id="IPR000014">
    <property type="entry name" value="PAS"/>
</dbReference>
<evidence type="ECO:0000256" key="5">
    <source>
        <dbReference type="ARBA" id="ARBA00022553"/>
    </source>
</evidence>